<feature type="domain" description="Ig-like" evidence="1">
    <location>
        <begin position="617"/>
        <end position="697"/>
    </location>
</feature>
<dbReference type="InterPro" id="IPR007110">
    <property type="entry name" value="Ig-like_dom"/>
</dbReference>
<dbReference type="Pfam" id="PF07679">
    <property type="entry name" value="I-set"/>
    <property type="match status" value="1"/>
</dbReference>
<reference evidence="2 3" key="1">
    <citation type="submission" date="2022-10" db="EMBL/GenBank/DDBJ databases">
        <title>Luteolibacter flavescens strain MCCC 1K03193, whole genome shotgun sequencing project.</title>
        <authorList>
            <person name="Zhao G."/>
            <person name="Shen L."/>
        </authorList>
    </citation>
    <scope>NUCLEOTIDE SEQUENCE [LARGE SCALE GENOMIC DNA]</scope>
    <source>
        <strain evidence="2 3">MCCC 1K03193</strain>
    </source>
</reference>
<dbReference type="InterPro" id="IPR036179">
    <property type="entry name" value="Ig-like_dom_sf"/>
</dbReference>
<dbReference type="Pfam" id="PF05345">
    <property type="entry name" value="He_PIG"/>
    <property type="match status" value="1"/>
</dbReference>
<proteinExistence type="predicted"/>
<dbReference type="RefSeq" id="WP_264502855.1">
    <property type="nucleotide sequence ID" value="NZ_JAPDDS010000013.1"/>
</dbReference>
<evidence type="ECO:0000313" key="2">
    <source>
        <dbReference type="EMBL" id="MCW1886900.1"/>
    </source>
</evidence>
<dbReference type="InterPro" id="IPR006644">
    <property type="entry name" value="Cadg"/>
</dbReference>
<dbReference type="InterPro" id="IPR013783">
    <property type="entry name" value="Ig-like_fold"/>
</dbReference>
<dbReference type="SUPFAM" id="SSF49313">
    <property type="entry name" value="Cadherin-like"/>
    <property type="match status" value="1"/>
</dbReference>
<dbReference type="SUPFAM" id="SSF48726">
    <property type="entry name" value="Immunoglobulin"/>
    <property type="match status" value="1"/>
</dbReference>
<evidence type="ECO:0000259" key="1">
    <source>
        <dbReference type="PROSITE" id="PS50835"/>
    </source>
</evidence>
<evidence type="ECO:0000313" key="3">
    <source>
        <dbReference type="Proteomes" id="UP001207930"/>
    </source>
</evidence>
<dbReference type="EMBL" id="JAPDDS010000013">
    <property type="protein sequence ID" value="MCW1886900.1"/>
    <property type="molecule type" value="Genomic_DNA"/>
</dbReference>
<dbReference type="Proteomes" id="UP001207930">
    <property type="component" value="Unassembled WGS sequence"/>
</dbReference>
<organism evidence="2 3">
    <name type="scientific">Luteolibacter flavescens</name>
    <dbReference type="NCBI Taxonomy" id="1859460"/>
    <lineage>
        <taxon>Bacteria</taxon>
        <taxon>Pseudomonadati</taxon>
        <taxon>Verrucomicrobiota</taxon>
        <taxon>Verrucomicrobiia</taxon>
        <taxon>Verrucomicrobiales</taxon>
        <taxon>Verrucomicrobiaceae</taxon>
        <taxon>Luteolibacter</taxon>
    </lineage>
</organism>
<dbReference type="InterPro" id="IPR013098">
    <property type="entry name" value="Ig_I-set"/>
</dbReference>
<dbReference type="InterPro" id="IPR015919">
    <property type="entry name" value="Cadherin-like_sf"/>
</dbReference>
<dbReference type="SMART" id="SM00736">
    <property type="entry name" value="CADG"/>
    <property type="match status" value="1"/>
</dbReference>
<comment type="caution">
    <text evidence="2">The sequence shown here is derived from an EMBL/GenBank/DDBJ whole genome shotgun (WGS) entry which is preliminary data.</text>
</comment>
<gene>
    <name evidence="2" type="ORF">OKA04_19325</name>
</gene>
<accession>A0ABT3FVA0</accession>
<dbReference type="SUPFAM" id="SSF101898">
    <property type="entry name" value="NHL repeat"/>
    <property type="match status" value="1"/>
</dbReference>
<name>A0ABT3FVA0_9BACT</name>
<dbReference type="PROSITE" id="PS50835">
    <property type="entry name" value="IG_LIKE"/>
    <property type="match status" value="1"/>
</dbReference>
<keyword evidence="3" id="KW-1185">Reference proteome</keyword>
<dbReference type="Gene3D" id="2.60.40.10">
    <property type="entry name" value="Immunoglobulins"/>
    <property type="match status" value="3"/>
</dbReference>
<sequence>MTRLLLGILSKLFLISLCLAGVASGQTPWIKSVRHQQTAYFLFDGKIERYDIQNNSWLSGVALPATGAKSIVVSDRGVYVAIGSDIHRFDLNLGNRSILTTTALPLAELLMDGDMLMAVQTGSGITVNFRPLGGGSPIQSNLESTTWNLPAGSSVATVANKIFGRSTRGPADIIQVTYKTAGGLLTVLDSPYAGGALPSASKTYVMPGETLVVDNAGIVYAASDLSYAGSFGGGFTDIAFQEDSRLPVVLRGNRLGLFDSSNRETTSAILSAEAASVHLTPDAAIAFIPENTARGVRAERVAFSDFQPPASAAASNPAGLTYTADQILMDRDGIVLVYSAANRTVFRWSPDEGRYLDGIGLSDTPSTIAYSAEEHSLYLGYSTGAITRIAAAPGSVAQPFANLPTAVRGLVATDRHLLAVHYMSSERFHRVFNRAGSQLDAKARSTVSSVYEYSPGSRKVFWFHDSTTGGILHSSVITESGVLGPDVETPYLKPNISDTPPIRPNAVGTRVAIARGIIFGGNPLDVAYEMERTSTDLGWVGETLYGIEPHGTGNTSFHRWTADWNVERSRVFSGTPLRVLPGEDRSVVITQHEGKPRFYTVSPDFAVLSDSLGGRMPLIAAQPESTRAHYGDPVMLSVQPVGSGPFTYRWTKDDVEVPGATAADLFVENCGSADAGIYQVRVSNEVGSVISATARLAVGPIRNSPFTAGNLLVSSRDRLYEARTSGQVVRSIQVPNPFARDFAHRVEDAVVDQLGRVHVMFKAFSGGSEPTMIGTYDPEFEFWNYTRLWESFAPNANETDLSLAGDTLITNRMVTVNTRNRHVRRLPPIYNSFSRPNLNGGLDGYVYGVELGRVIVRYHPETWARLQTTTGAQGSFLTGATAAADGMVYGVTTNRRIGIFPPGSSDSGTYMSLTPLQDYTYFDFNLSTSGLIAMGTGNPGLVVLANPSLRTASTVTVAGVTGGVYAGWVEAPVIPAPAFAGTPPATTLEDALFVFDPMVIHPDPDANLTLSLEAAPPWLRLDETGKLTGTPLVDHIGTSAVRLTATDSFGISTTISFDLEVLEVNDQPLAIDHETTEEEDAPPFDIPLGPLFSDEETPDERLVFQIVSNSNPALVTPTLGTGSIRITPVKDAYGSTTVLVRATDEGGLTVESEIHITLTAVNDPPVFTSAVPDLIAEPAGTPQQLALAPFVFDADPEDSLVWSLGEVTRSDLFSSLAIDPTTGVLDIAYAPYVSGHSDVTVIATDGSDTSASFTFRITLPDLPLPGLSVATTIAVNRQTGLLEQQVTVTSNAARDIAGFDLSITGLPAGVTVQNATNAVAGAWVLRHRTVMAPGASVTFTIEYKVPTRGTAISPQISVTLVTAPQPPTIAAQPGLAVSRCEFLADGGMLIEFHSVPGQSYEVQYTNDGQTWLTSPVAIEATSNRVQWIDRGPPRTASPPKTQSMRLYRVRTVDPEP</sequence>
<protein>
    <submittedName>
        <fullName evidence="2">Ig domain-containing protein</fullName>
    </submittedName>
</protein>